<dbReference type="AlphaFoldDB" id="A0A414B080"/>
<evidence type="ECO:0000313" key="2">
    <source>
        <dbReference type="Proteomes" id="UP000283975"/>
    </source>
</evidence>
<organism evidence="1 2">
    <name type="scientific">Enterocloster bolteae</name>
    <dbReference type="NCBI Taxonomy" id="208479"/>
    <lineage>
        <taxon>Bacteria</taxon>
        <taxon>Bacillati</taxon>
        <taxon>Bacillota</taxon>
        <taxon>Clostridia</taxon>
        <taxon>Lachnospirales</taxon>
        <taxon>Lachnospiraceae</taxon>
        <taxon>Enterocloster</taxon>
    </lineage>
</organism>
<protein>
    <submittedName>
        <fullName evidence="1">Uncharacterized protein</fullName>
    </submittedName>
</protein>
<gene>
    <name evidence="1" type="ORF">DW839_01975</name>
</gene>
<sequence>MTRGTTPTITLTLNEVDLTSLKSVYVTFCQSGKMLTKQSGTEGVEITEHTVSVSLSQEETLRFTPGTVEVQLRGLTNGGDAFATNVARVAVKEVLLKEVIT</sequence>
<dbReference type="Proteomes" id="UP000283975">
    <property type="component" value="Unassembled WGS sequence"/>
</dbReference>
<name>A0A414B080_9FIRM</name>
<comment type="caution">
    <text evidence="1">The sequence shown here is derived from an EMBL/GenBank/DDBJ whole genome shotgun (WGS) entry which is preliminary data.</text>
</comment>
<reference evidence="1 2" key="1">
    <citation type="submission" date="2018-08" db="EMBL/GenBank/DDBJ databases">
        <title>A genome reference for cultivated species of the human gut microbiota.</title>
        <authorList>
            <person name="Zou Y."/>
            <person name="Xue W."/>
            <person name="Luo G."/>
        </authorList>
    </citation>
    <scope>NUCLEOTIDE SEQUENCE [LARGE SCALE GENOMIC DNA]</scope>
    <source>
        <strain evidence="1 2">AM35-14</strain>
    </source>
</reference>
<proteinExistence type="predicted"/>
<dbReference type="EMBL" id="QSHZ01000002">
    <property type="protein sequence ID" value="RHC58347.1"/>
    <property type="molecule type" value="Genomic_DNA"/>
</dbReference>
<evidence type="ECO:0000313" key="1">
    <source>
        <dbReference type="EMBL" id="RHC58347.1"/>
    </source>
</evidence>
<accession>A0A414B080</accession>